<sequence length="260" mass="28951">MGSLARPPYGPGMTGTTSGSRLHVPSYLREDDSLRTPVGFPDYRSTGLRAPLRTPVDLPHRLTEVTGPVLGEDRVQSQDADLTLRNGGEAVGQRILVYGQVLDSGGRPVPDALVEVWQANAGGRYRHVVDNWPAPLDPHFDGLGRVVTDSLGRYEFLTIKPGAYPWGNHHNAWRPAHIHFSLFGRAFTQRLVTQMYFPDDPLFGQDPIYNAIPPAARHRAISRYSLERTQDNWALAFEWNIVLRGTDQTPFETDDDGDVA</sequence>
<organism evidence="6 7">
    <name type="scientific">Blastococcus colisei</name>
    <dbReference type="NCBI Taxonomy" id="1564162"/>
    <lineage>
        <taxon>Bacteria</taxon>
        <taxon>Bacillati</taxon>
        <taxon>Actinomycetota</taxon>
        <taxon>Actinomycetes</taxon>
        <taxon>Geodermatophilales</taxon>
        <taxon>Geodermatophilaceae</taxon>
        <taxon>Blastococcus</taxon>
    </lineage>
</organism>
<dbReference type="PANTHER" id="PTHR33711:SF10">
    <property type="entry name" value="INTRADIOL RING-CLEAVAGE DIOXYGENASES DOMAIN-CONTAINING PROTEIN"/>
    <property type="match status" value="1"/>
</dbReference>
<evidence type="ECO:0000256" key="3">
    <source>
        <dbReference type="ARBA" id="ARBA00023002"/>
    </source>
</evidence>
<evidence type="ECO:0000256" key="1">
    <source>
        <dbReference type="ARBA" id="ARBA00007825"/>
    </source>
</evidence>
<dbReference type="InterPro" id="IPR000627">
    <property type="entry name" value="Intradiol_dOase_C"/>
</dbReference>
<reference evidence="6 7" key="1">
    <citation type="submission" date="2019-06" db="EMBL/GenBank/DDBJ databases">
        <title>Sequencing the genomes of 1000 actinobacteria strains.</title>
        <authorList>
            <person name="Klenk H.-P."/>
        </authorList>
    </citation>
    <scope>NUCLEOTIDE SEQUENCE [LARGE SCALE GENOMIC DNA]</scope>
    <source>
        <strain evidence="6 7">DSM 46837</strain>
    </source>
</reference>
<dbReference type="InterPro" id="IPR050770">
    <property type="entry name" value="Intradiol_RC_Dioxygenase"/>
</dbReference>
<dbReference type="PROSITE" id="PS00083">
    <property type="entry name" value="INTRADIOL_DIOXYGENAS"/>
    <property type="match status" value="1"/>
</dbReference>
<dbReference type="GO" id="GO:0008199">
    <property type="term" value="F:ferric iron binding"/>
    <property type="evidence" value="ECO:0007669"/>
    <property type="project" value="InterPro"/>
</dbReference>
<dbReference type="InterPro" id="IPR012785">
    <property type="entry name" value="Protocat_dOase_b"/>
</dbReference>
<dbReference type="InterPro" id="IPR015889">
    <property type="entry name" value="Intradiol_dOase_core"/>
</dbReference>
<dbReference type="Pfam" id="PF00775">
    <property type="entry name" value="Dioxygenase_C"/>
    <property type="match status" value="1"/>
</dbReference>
<feature type="domain" description="Intradiol ring-cleavage dioxygenases" evidence="5">
    <location>
        <begin position="97"/>
        <end position="125"/>
    </location>
</feature>
<dbReference type="GO" id="GO:0019619">
    <property type="term" value="P:3,4-dihydroxybenzoate catabolic process"/>
    <property type="evidence" value="ECO:0007669"/>
    <property type="project" value="InterPro"/>
</dbReference>
<dbReference type="NCBIfam" id="TIGR02422">
    <property type="entry name" value="protocat_beta"/>
    <property type="match status" value="1"/>
</dbReference>
<dbReference type="EMBL" id="VFQE01000001">
    <property type="protein sequence ID" value="TQN42650.1"/>
    <property type="molecule type" value="Genomic_DNA"/>
</dbReference>
<evidence type="ECO:0000256" key="2">
    <source>
        <dbReference type="ARBA" id="ARBA00022964"/>
    </source>
</evidence>
<dbReference type="AlphaFoldDB" id="A0A543PEZ3"/>
<keyword evidence="2 6" id="KW-0223">Dioxygenase</keyword>
<dbReference type="GO" id="GO:0018578">
    <property type="term" value="F:protocatechuate 3,4-dioxygenase activity"/>
    <property type="evidence" value="ECO:0007669"/>
    <property type="project" value="InterPro"/>
</dbReference>
<evidence type="ECO:0000256" key="4">
    <source>
        <dbReference type="SAM" id="MobiDB-lite"/>
    </source>
</evidence>
<evidence type="ECO:0000313" key="6">
    <source>
        <dbReference type="EMBL" id="TQN42650.1"/>
    </source>
</evidence>
<evidence type="ECO:0000259" key="5">
    <source>
        <dbReference type="PROSITE" id="PS00083"/>
    </source>
</evidence>
<comment type="similarity">
    <text evidence="1">Belongs to the intradiol ring-cleavage dioxygenase family.</text>
</comment>
<name>A0A543PEZ3_9ACTN</name>
<dbReference type="PANTHER" id="PTHR33711">
    <property type="entry name" value="DIOXYGENASE, PUTATIVE (AFU_ORTHOLOGUE AFUA_2G02910)-RELATED"/>
    <property type="match status" value="1"/>
</dbReference>
<dbReference type="SUPFAM" id="SSF49482">
    <property type="entry name" value="Aromatic compound dioxygenase"/>
    <property type="match status" value="1"/>
</dbReference>
<keyword evidence="3" id="KW-0560">Oxidoreductase</keyword>
<protein>
    <submittedName>
        <fullName evidence="6">Protocatechuate 3,4-dioxygenase beta subunit</fullName>
    </submittedName>
</protein>
<accession>A0A543PEZ3</accession>
<proteinExistence type="inferred from homology"/>
<feature type="region of interest" description="Disordered" evidence="4">
    <location>
        <begin position="1"/>
        <end position="40"/>
    </location>
</feature>
<keyword evidence="7" id="KW-1185">Reference proteome</keyword>
<dbReference type="Gene3D" id="2.60.130.10">
    <property type="entry name" value="Aromatic compound dioxygenase"/>
    <property type="match status" value="1"/>
</dbReference>
<gene>
    <name evidence="6" type="ORF">FHU33_2056</name>
</gene>
<dbReference type="Proteomes" id="UP000319865">
    <property type="component" value="Unassembled WGS sequence"/>
</dbReference>
<evidence type="ECO:0000313" key="7">
    <source>
        <dbReference type="Proteomes" id="UP000319865"/>
    </source>
</evidence>
<comment type="caution">
    <text evidence="6">The sequence shown here is derived from an EMBL/GenBank/DDBJ whole genome shotgun (WGS) entry which is preliminary data.</text>
</comment>